<accession>A0A2H3AZI0</accession>
<evidence type="ECO:0000313" key="1">
    <source>
        <dbReference type="EMBL" id="PBK64071.1"/>
    </source>
</evidence>
<gene>
    <name evidence="1" type="ORF">ARMSODRAFT_518161</name>
</gene>
<reference evidence="2" key="1">
    <citation type="journal article" date="2017" name="Nat. Ecol. Evol.">
        <title>Genome expansion and lineage-specific genetic innovations in the forest pathogenic fungi Armillaria.</title>
        <authorList>
            <person name="Sipos G."/>
            <person name="Prasanna A.N."/>
            <person name="Walter M.C."/>
            <person name="O'Connor E."/>
            <person name="Balint B."/>
            <person name="Krizsan K."/>
            <person name="Kiss B."/>
            <person name="Hess J."/>
            <person name="Varga T."/>
            <person name="Slot J."/>
            <person name="Riley R."/>
            <person name="Boka B."/>
            <person name="Rigling D."/>
            <person name="Barry K."/>
            <person name="Lee J."/>
            <person name="Mihaltcheva S."/>
            <person name="LaButti K."/>
            <person name="Lipzen A."/>
            <person name="Waldron R."/>
            <person name="Moloney N.M."/>
            <person name="Sperisen C."/>
            <person name="Kredics L."/>
            <person name="Vagvoelgyi C."/>
            <person name="Patrignani A."/>
            <person name="Fitzpatrick D."/>
            <person name="Nagy I."/>
            <person name="Doyle S."/>
            <person name="Anderson J.B."/>
            <person name="Grigoriev I.V."/>
            <person name="Gueldener U."/>
            <person name="Muensterkoetter M."/>
            <person name="Nagy L.G."/>
        </authorList>
    </citation>
    <scope>NUCLEOTIDE SEQUENCE [LARGE SCALE GENOMIC DNA]</scope>
    <source>
        <strain evidence="2">28-4</strain>
    </source>
</reference>
<dbReference type="AlphaFoldDB" id="A0A2H3AZI0"/>
<keyword evidence="2" id="KW-1185">Reference proteome</keyword>
<dbReference type="EMBL" id="KZ293454">
    <property type="protein sequence ID" value="PBK64071.1"/>
    <property type="molecule type" value="Genomic_DNA"/>
</dbReference>
<evidence type="ECO:0000313" key="2">
    <source>
        <dbReference type="Proteomes" id="UP000218334"/>
    </source>
</evidence>
<sequence>MAPPILLLPGGTERACARTVDYDLRRGRQDVQCHCNALTFKRITCDVRTRNSLLHSQDVLEQIPGGTITSPRMTMPLLGQP</sequence>
<organism evidence="1 2">
    <name type="scientific">Armillaria solidipes</name>
    <dbReference type="NCBI Taxonomy" id="1076256"/>
    <lineage>
        <taxon>Eukaryota</taxon>
        <taxon>Fungi</taxon>
        <taxon>Dikarya</taxon>
        <taxon>Basidiomycota</taxon>
        <taxon>Agaricomycotina</taxon>
        <taxon>Agaricomycetes</taxon>
        <taxon>Agaricomycetidae</taxon>
        <taxon>Agaricales</taxon>
        <taxon>Marasmiineae</taxon>
        <taxon>Physalacriaceae</taxon>
        <taxon>Armillaria</taxon>
    </lineage>
</organism>
<dbReference type="Proteomes" id="UP000218334">
    <property type="component" value="Unassembled WGS sequence"/>
</dbReference>
<protein>
    <submittedName>
        <fullName evidence="1">Uncharacterized protein</fullName>
    </submittedName>
</protein>
<name>A0A2H3AZI0_9AGAR</name>
<proteinExistence type="predicted"/>